<reference evidence="1 2" key="1">
    <citation type="submission" date="2023-11" db="EMBL/GenBank/DDBJ databases">
        <authorList>
            <person name="Cook R."/>
            <person name="Crisci M."/>
            <person name="Pye H."/>
            <person name="Adriaenssens E."/>
            <person name="Santini J."/>
        </authorList>
    </citation>
    <scope>NUCLEOTIDE SEQUENCE [LARGE SCALE GENOMIC DNA]</scope>
    <source>
        <strain evidence="1">Lak_Megaphage_RVC_JS4_GC31</strain>
    </source>
</reference>
<evidence type="ECO:0000313" key="1">
    <source>
        <dbReference type="EMBL" id="WQJ52876.1"/>
    </source>
</evidence>
<accession>A0ABZ0Z1E7</accession>
<evidence type="ECO:0000313" key="2">
    <source>
        <dbReference type="Proteomes" id="UP001349343"/>
    </source>
</evidence>
<dbReference type="Proteomes" id="UP001349343">
    <property type="component" value="Segment"/>
</dbReference>
<protein>
    <submittedName>
        <fullName evidence="1">Uncharacterized protein</fullName>
    </submittedName>
</protein>
<proteinExistence type="predicted"/>
<dbReference type="EMBL" id="OR769222">
    <property type="protein sequence ID" value="WQJ52876.1"/>
    <property type="molecule type" value="Genomic_DNA"/>
</dbReference>
<name>A0ABZ0Z1E7_9CAUD</name>
<keyword evidence="2" id="KW-1185">Reference proteome</keyword>
<sequence>MNKYNQIYKSRIRDNHDIVNIINDYMKQNPDIRFFQALYNLGIMDNKNIDRFYEEPGETLTRMMTTDFVKNYKKELN</sequence>
<organism evidence="1 2">
    <name type="scientific">phage Lak_Megaphage_RVC_JS4_GC31</name>
    <dbReference type="NCBI Taxonomy" id="3109228"/>
    <lineage>
        <taxon>Viruses</taxon>
        <taxon>Duplodnaviria</taxon>
        <taxon>Heunggongvirae</taxon>
        <taxon>Uroviricota</taxon>
        <taxon>Caudoviricetes</taxon>
        <taxon>Caudoviricetes code 15 clade</taxon>
    </lineage>
</organism>